<dbReference type="AlphaFoldDB" id="A0A7W3PBN8"/>
<protein>
    <submittedName>
        <fullName evidence="2">Uncharacterized protein</fullName>
    </submittedName>
</protein>
<dbReference type="RefSeq" id="WP_182541789.1">
    <property type="nucleotide sequence ID" value="NZ_JACGXA010000003.1"/>
</dbReference>
<dbReference type="Proteomes" id="UP000580910">
    <property type="component" value="Unassembled WGS sequence"/>
</dbReference>
<gene>
    <name evidence="2" type="ORF">FB382_004111</name>
</gene>
<evidence type="ECO:0000313" key="3">
    <source>
        <dbReference type="Proteomes" id="UP000580910"/>
    </source>
</evidence>
<accession>A0A7W3PBN8</accession>
<keyword evidence="3" id="KW-1185">Reference proteome</keyword>
<comment type="caution">
    <text evidence="2">The sequence shown here is derived from an EMBL/GenBank/DDBJ whole genome shotgun (WGS) entry which is preliminary data.</text>
</comment>
<evidence type="ECO:0000256" key="1">
    <source>
        <dbReference type="SAM" id="Phobius"/>
    </source>
</evidence>
<keyword evidence="1" id="KW-1133">Transmembrane helix</keyword>
<dbReference type="EMBL" id="JACGXA010000003">
    <property type="protein sequence ID" value="MBA8805766.1"/>
    <property type="molecule type" value="Genomic_DNA"/>
</dbReference>
<keyword evidence="1" id="KW-0472">Membrane</keyword>
<evidence type="ECO:0000313" key="2">
    <source>
        <dbReference type="EMBL" id="MBA8805766.1"/>
    </source>
</evidence>
<sequence>MSNESEDTGLTTSQLWRMAWVLGLVAVGSCFVLGQHAADHTRVQSGQLVWLAVGITSAIFSGCCAVLVGVKSAESRLTRWARESDRADR</sequence>
<keyword evidence="1" id="KW-0812">Transmembrane</keyword>
<name>A0A7W3PBN8_9ACTN</name>
<reference evidence="2 3" key="1">
    <citation type="submission" date="2020-07" db="EMBL/GenBank/DDBJ databases">
        <title>Sequencing the genomes of 1000 actinobacteria strains.</title>
        <authorList>
            <person name="Klenk H.-P."/>
        </authorList>
    </citation>
    <scope>NUCLEOTIDE SEQUENCE [LARGE SCALE GENOMIC DNA]</scope>
    <source>
        <strain evidence="2 3">DSM 21349</strain>
    </source>
</reference>
<organism evidence="2 3">
    <name type="scientific">Nocardioides ginsengisegetis</name>
    <dbReference type="NCBI Taxonomy" id="661491"/>
    <lineage>
        <taxon>Bacteria</taxon>
        <taxon>Bacillati</taxon>
        <taxon>Actinomycetota</taxon>
        <taxon>Actinomycetes</taxon>
        <taxon>Propionibacteriales</taxon>
        <taxon>Nocardioidaceae</taxon>
        <taxon>Nocardioides</taxon>
    </lineage>
</organism>
<proteinExistence type="predicted"/>
<feature type="transmembrane region" description="Helical" evidence="1">
    <location>
        <begin position="48"/>
        <end position="70"/>
    </location>
</feature>
<feature type="transmembrane region" description="Helical" evidence="1">
    <location>
        <begin position="15"/>
        <end position="36"/>
    </location>
</feature>